<evidence type="ECO:0000256" key="1">
    <source>
        <dbReference type="ARBA" id="ARBA00004643"/>
    </source>
</evidence>
<sequence length="129" mass="14049">SWALSSTQGFHTTISARISINPPPAATCSLHLSLQLPAHLFVDPYELDHYSAPYSFQIFGPSNLEAPVFIVDNSDTTLLLNITLMDHGGNGQIAIIDVPLHSRYGRPLRGHATGIHNIVMTAPTVFWAC</sequence>
<evidence type="ECO:0000256" key="4">
    <source>
        <dbReference type="ARBA" id="ARBA00020410"/>
    </source>
</evidence>
<dbReference type="UniPathway" id="UPA00196"/>
<evidence type="ECO:0000256" key="10">
    <source>
        <dbReference type="ARBA" id="ARBA00023180"/>
    </source>
</evidence>
<comment type="function">
    <text evidence="11">Required for proper folding and/or the stability of a subset of proteins in the endoplasmic reticulum. Component of glycosylphosphatidylinositol-mannosyltransferase 1 which transfers the first of the 4 mannoses in the GPI-anchor precursors during GPI-anchor biosynthesis. Probably acts by stabilizing the mannosyltransferase GPI14.</text>
</comment>
<dbReference type="STRING" id="747525.W4KJY6"/>
<keyword evidence="13" id="KW-1185">Reference proteome</keyword>
<evidence type="ECO:0000256" key="5">
    <source>
        <dbReference type="ARBA" id="ARBA00022502"/>
    </source>
</evidence>
<keyword evidence="6" id="KW-0812">Transmembrane</keyword>
<reference evidence="12 13" key="1">
    <citation type="journal article" date="2012" name="New Phytol.">
        <title>Insight into trade-off between wood decay and parasitism from the genome of a fungal forest pathogen.</title>
        <authorList>
            <person name="Olson A."/>
            <person name="Aerts A."/>
            <person name="Asiegbu F."/>
            <person name="Belbahri L."/>
            <person name="Bouzid O."/>
            <person name="Broberg A."/>
            <person name="Canback B."/>
            <person name="Coutinho P.M."/>
            <person name="Cullen D."/>
            <person name="Dalman K."/>
            <person name="Deflorio G."/>
            <person name="van Diepen L.T."/>
            <person name="Dunand C."/>
            <person name="Duplessis S."/>
            <person name="Durling M."/>
            <person name="Gonthier P."/>
            <person name="Grimwood J."/>
            <person name="Fossdal C.G."/>
            <person name="Hansson D."/>
            <person name="Henrissat B."/>
            <person name="Hietala A."/>
            <person name="Himmelstrand K."/>
            <person name="Hoffmeister D."/>
            <person name="Hogberg N."/>
            <person name="James T.Y."/>
            <person name="Karlsson M."/>
            <person name="Kohler A."/>
            <person name="Kues U."/>
            <person name="Lee Y.H."/>
            <person name="Lin Y.C."/>
            <person name="Lind M."/>
            <person name="Lindquist E."/>
            <person name="Lombard V."/>
            <person name="Lucas S."/>
            <person name="Lunden K."/>
            <person name="Morin E."/>
            <person name="Murat C."/>
            <person name="Park J."/>
            <person name="Raffaello T."/>
            <person name="Rouze P."/>
            <person name="Salamov A."/>
            <person name="Schmutz J."/>
            <person name="Solheim H."/>
            <person name="Stahlberg J."/>
            <person name="Velez H."/>
            <person name="de Vries R.P."/>
            <person name="Wiebenga A."/>
            <person name="Woodward S."/>
            <person name="Yakovlev I."/>
            <person name="Garbelotto M."/>
            <person name="Martin F."/>
            <person name="Grigoriev I.V."/>
            <person name="Stenlid J."/>
        </authorList>
    </citation>
    <scope>NUCLEOTIDE SEQUENCE [LARGE SCALE GENOMIC DNA]</scope>
    <source>
        <strain evidence="12 13">TC 32-1</strain>
    </source>
</reference>
<evidence type="ECO:0000313" key="13">
    <source>
        <dbReference type="Proteomes" id="UP000030671"/>
    </source>
</evidence>
<dbReference type="GeneID" id="20668998"/>
<dbReference type="InParanoid" id="W4KJY6"/>
<dbReference type="InterPro" id="IPR042322">
    <property type="entry name" value="Pbn1"/>
</dbReference>
<evidence type="ECO:0000256" key="9">
    <source>
        <dbReference type="ARBA" id="ARBA00023136"/>
    </source>
</evidence>
<dbReference type="PANTHER" id="PTHR28533">
    <property type="entry name" value="PROTEIN PBN1"/>
    <property type="match status" value="1"/>
</dbReference>
<dbReference type="HOGENOM" id="CLU_160406_0_0_1"/>
<organism evidence="12 13">
    <name type="scientific">Heterobasidion irregulare (strain TC 32-1)</name>
    <dbReference type="NCBI Taxonomy" id="747525"/>
    <lineage>
        <taxon>Eukaryota</taxon>
        <taxon>Fungi</taxon>
        <taxon>Dikarya</taxon>
        <taxon>Basidiomycota</taxon>
        <taxon>Agaricomycotina</taxon>
        <taxon>Agaricomycetes</taxon>
        <taxon>Russulales</taxon>
        <taxon>Bondarzewiaceae</taxon>
        <taxon>Heterobasidion</taxon>
        <taxon>Heterobasidion annosum species complex</taxon>
    </lineage>
</organism>
<keyword evidence="5 11" id="KW-0337">GPI-anchor biosynthesis</keyword>
<evidence type="ECO:0000256" key="11">
    <source>
        <dbReference type="RuleBase" id="RU366056"/>
    </source>
</evidence>
<evidence type="ECO:0000256" key="3">
    <source>
        <dbReference type="ARBA" id="ARBA00010345"/>
    </source>
</evidence>
<dbReference type="GO" id="GO:0005789">
    <property type="term" value="C:endoplasmic reticulum membrane"/>
    <property type="evidence" value="ECO:0007669"/>
    <property type="project" value="UniProtKB-SubCell"/>
</dbReference>
<name>W4KJY6_HETIT</name>
<protein>
    <recommendedName>
        <fullName evidence="4 11">Protein PBN1</fullName>
    </recommendedName>
</protein>
<dbReference type="KEGG" id="hir:HETIRDRAFT_243614"/>
<proteinExistence type="inferred from homology"/>
<evidence type="ECO:0000256" key="7">
    <source>
        <dbReference type="ARBA" id="ARBA00022824"/>
    </source>
</evidence>
<evidence type="ECO:0000256" key="6">
    <source>
        <dbReference type="ARBA" id="ARBA00022692"/>
    </source>
</evidence>
<comment type="similarity">
    <text evidence="3 11">Belongs to the PIGX family.</text>
</comment>
<evidence type="ECO:0000256" key="2">
    <source>
        <dbReference type="ARBA" id="ARBA00004687"/>
    </source>
</evidence>
<keyword evidence="8" id="KW-1133">Transmembrane helix</keyword>
<gene>
    <name evidence="12" type="ORF">HETIRDRAFT_243614</name>
</gene>
<dbReference type="GO" id="GO:0000030">
    <property type="term" value="F:mannosyltransferase activity"/>
    <property type="evidence" value="ECO:0007669"/>
    <property type="project" value="TreeGrafter"/>
</dbReference>
<evidence type="ECO:0000256" key="8">
    <source>
        <dbReference type="ARBA" id="ARBA00022989"/>
    </source>
</evidence>
<accession>W4KJY6</accession>
<feature type="non-terminal residue" evidence="12">
    <location>
        <position position="129"/>
    </location>
</feature>
<keyword evidence="9" id="KW-0472">Membrane</keyword>
<dbReference type="eggNOG" id="ENOG502SEV4">
    <property type="taxonomic scope" value="Eukaryota"/>
</dbReference>
<dbReference type="Proteomes" id="UP000030671">
    <property type="component" value="Unassembled WGS sequence"/>
</dbReference>
<keyword evidence="7 11" id="KW-0256">Endoplasmic reticulum</keyword>
<dbReference type="AlphaFoldDB" id="W4KJY6"/>
<dbReference type="OrthoDB" id="5546453at2759"/>
<dbReference type="InterPro" id="IPR013233">
    <property type="entry name" value="PIG-X/PBN1"/>
</dbReference>
<feature type="non-terminal residue" evidence="12">
    <location>
        <position position="1"/>
    </location>
</feature>
<comment type="subcellular location">
    <subcellularLocation>
        <location evidence="11">Endoplasmic reticulum membrane</location>
        <topology evidence="11">Single-pass membrane protein</topology>
    </subcellularLocation>
    <subcellularLocation>
        <location evidence="1">Endoplasmic reticulum membrane</location>
        <topology evidence="1">Single-pass type III membrane protein</topology>
    </subcellularLocation>
</comment>
<dbReference type="Pfam" id="PF08320">
    <property type="entry name" value="PIG-X"/>
    <property type="match status" value="1"/>
</dbReference>
<dbReference type="EMBL" id="KI925455">
    <property type="protein sequence ID" value="ETW85640.1"/>
    <property type="molecule type" value="Genomic_DNA"/>
</dbReference>
<dbReference type="RefSeq" id="XP_009542476.1">
    <property type="nucleotide sequence ID" value="XM_009544181.1"/>
</dbReference>
<keyword evidence="10" id="KW-0325">Glycoprotein</keyword>
<dbReference type="PANTHER" id="PTHR28533:SF1">
    <property type="entry name" value="PROTEIN PBN1"/>
    <property type="match status" value="1"/>
</dbReference>
<dbReference type="GO" id="GO:0006506">
    <property type="term" value="P:GPI anchor biosynthetic process"/>
    <property type="evidence" value="ECO:0007669"/>
    <property type="project" value="UniProtKB-UniPathway"/>
</dbReference>
<evidence type="ECO:0000313" key="12">
    <source>
        <dbReference type="EMBL" id="ETW85640.1"/>
    </source>
</evidence>
<dbReference type="GO" id="GO:1990529">
    <property type="term" value="C:glycosylphosphatidylinositol-mannosyltransferase I complex"/>
    <property type="evidence" value="ECO:0007669"/>
    <property type="project" value="TreeGrafter"/>
</dbReference>
<comment type="pathway">
    <text evidence="2 11">Glycolipid biosynthesis; glycosylphosphatidylinositol-anchor biosynthesis.</text>
</comment>